<dbReference type="Proteomes" id="UP001168338">
    <property type="component" value="Unassembled WGS sequence"/>
</dbReference>
<gene>
    <name evidence="1" type="ORF">FGU65_02235</name>
</gene>
<name>A0ABT8M716_9EURY</name>
<organism evidence="1 2">
    <name type="scientific">Methanoculleus frigidifontis</name>
    <dbReference type="NCBI Taxonomy" id="2584085"/>
    <lineage>
        <taxon>Archaea</taxon>
        <taxon>Methanobacteriati</taxon>
        <taxon>Methanobacteriota</taxon>
        <taxon>Stenosarchaea group</taxon>
        <taxon>Methanomicrobia</taxon>
        <taxon>Methanomicrobiales</taxon>
        <taxon>Methanomicrobiaceae</taxon>
        <taxon>Methanoculleus</taxon>
    </lineage>
</organism>
<comment type="caution">
    <text evidence="1">The sequence shown here is derived from an EMBL/GenBank/DDBJ whole genome shotgun (WGS) entry which is preliminary data.</text>
</comment>
<dbReference type="RefSeq" id="WP_301662773.1">
    <property type="nucleotide sequence ID" value="NZ_VCYH01000001.1"/>
</dbReference>
<proteinExistence type="predicted"/>
<dbReference type="EMBL" id="VCYH01000001">
    <property type="protein sequence ID" value="MDN7023724.1"/>
    <property type="molecule type" value="Genomic_DNA"/>
</dbReference>
<reference evidence="1" key="1">
    <citation type="submission" date="2019-05" db="EMBL/GenBank/DDBJ databases">
        <title>Methanoculleus sp. FWC-SCC1, a methanogenic archaeon isolated from deep marine cold seep.</title>
        <authorList>
            <person name="Chen Y.-W."/>
            <person name="Chen S.-C."/>
            <person name="Teng N.-H."/>
            <person name="Lai M.-C."/>
        </authorList>
    </citation>
    <scope>NUCLEOTIDE SEQUENCE</scope>
    <source>
        <strain evidence="1">FWC-SCC1</strain>
    </source>
</reference>
<keyword evidence="2" id="KW-1185">Reference proteome</keyword>
<sequence length="87" mass="9249">MVTTRDIIRKLWDAQGYGNVAVYADGSALQVPPGDAGEAGGKQPVALFKAIPLVGKFPMLDHALGDAELLDGIERTLREQGMAIERG</sequence>
<evidence type="ECO:0000313" key="1">
    <source>
        <dbReference type="EMBL" id="MDN7023724.1"/>
    </source>
</evidence>
<accession>A0ABT8M716</accession>
<protein>
    <submittedName>
        <fullName evidence="1">Uncharacterized protein</fullName>
    </submittedName>
</protein>
<evidence type="ECO:0000313" key="2">
    <source>
        <dbReference type="Proteomes" id="UP001168338"/>
    </source>
</evidence>